<gene>
    <name evidence="2" type="ORF">Q4F26_05220</name>
</gene>
<dbReference type="GO" id="GO:0006355">
    <property type="term" value="P:regulation of DNA-templated transcription"/>
    <property type="evidence" value="ECO:0007669"/>
    <property type="project" value="InterPro"/>
</dbReference>
<name>A0AA43UD39_9LACT</name>
<proteinExistence type="predicted"/>
<dbReference type="InterPro" id="IPR003173">
    <property type="entry name" value="PC4_C"/>
</dbReference>
<protein>
    <submittedName>
        <fullName evidence="2">PC4/YdbC family ssDNA-binding protein</fullName>
    </submittedName>
</protein>
<organism evidence="2 3">
    <name type="scientific">Atopococcus tabaci</name>
    <dbReference type="NCBI Taxonomy" id="269774"/>
    <lineage>
        <taxon>Bacteria</taxon>
        <taxon>Bacillati</taxon>
        <taxon>Bacillota</taxon>
        <taxon>Bacilli</taxon>
        <taxon>Lactobacillales</taxon>
        <taxon>Carnobacteriaceae</taxon>
        <taxon>Atopococcus</taxon>
    </lineage>
</organism>
<dbReference type="Gene3D" id="2.30.31.70">
    <property type="match status" value="1"/>
</dbReference>
<dbReference type="GO" id="GO:0003677">
    <property type="term" value="F:DNA binding"/>
    <property type="evidence" value="ECO:0007669"/>
    <property type="project" value="InterPro"/>
</dbReference>
<evidence type="ECO:0000313" key="3">
    <source>
        <dbReference type="Proteomes" id="UP001171751"/>
    </source>
</evidence>
<evidence type="ECO:0000259" key="1">
    <source>
        <dbReference type="Pfam" id="PF02229"/>
    </source>
</evidence>
<feature type="domain" description="Transcriptional coactivator p15 (PC4) C-terminal" evidence="1">
    <location>
        <begin position="19"/>
        <end position="66"/>
    </location>
</feature>
<evidence type="ECO:0000313" key="2">
    <source>
        <dbReference type="EMBL" id="MDO5457731.1"/>
    </source>
</evidence>
<keyword evidence="3" id="KW-1185">Reference proteome</keyword>
<dbReference type="EMBL" id="JAUNQW010000023">
    <property type="protein sequence ID" value="MDO5457731.1"/>
    <property type="molecule type" value="Genomic_DNA"/>
</dbReference>
<comment type="caution">
    <text evidence="2">The sequence shown here is derived from an EMBL/GenBank/DDBJ whole genome shotgun (WGS) entry which is preliminary data.</text>
</comment>
<accession>A0AA43UD39</accession>
<sequence length="73" mass="8634">MSDFKFEIQETLGVLSEKDTGWSKQLTFTQWGENEPKYDIREWGPSFDKMGKGVTFSREELLRLRDLLNDMNL</sequence>
<dbReference type="AlphaFoldDB" id="A0AA43UD39"/>
<dbReference type="Proteomes" id="UP001171751">
    <property type="component" value="Unassembled WGS sequence"/>
</dbReference>
<reference evidence="2" key="1">
    <citation type="submission" date="2023-07" db="EMBL/GenBank/DDBJ databases">
        <title>Between Cages and Wild: Unraveling the Impact of Captivity on Animal Microbiomes and Antimicrobial Resistance.</title>
        <authorList>
            <person name="Schmartz G.P."/>
            <person name="Rehner J."/>
            <person name="Schuff M.J."/>
            <person name="Becker S.L."/>
            <person name="Kravczyk M."/>
            <person name="Gurevich A."/>
            <person name="Francke R."/>
            <person name="Mueller R."/>
            <person name="Keller V."/>
            <person name="Keller A."/>
        </authorList>
    </citation>
    <scope>NUCLEOTIDE SEQUENCE</scope>
    <source>
        <strain evidence="2">S39M_St_73</strain>
    </source>
</reference>
<dbReference type="Pfam" id="PF02229">
    <property type="entry name" value="PC4"/>
    <property type="match status" value="1"/>
</dbReference>